<evidence type="ECO:0000256" key="3">
    <source>
        <dbReference type="ARBA" id="ARBA00010566"/>
    </source>
</evidence>
<keyword evidence="11" id="KW-0012">Acyltransferase</keyword>
<dbReference type="SUPFAM" id="SSF48256">
    <property type="entry name" value="Citrate synthase"/>
    <property type="match status" value="1"/>
</dbReference>
<keyword evidence="4" id="KW-0816">Tricarboxylic acid cycle</keyword>
<dbReference type="Proteomes" id="UP001056381">
    <property type="component" value="Chromosome"/>
</dbReference>
<dbReference type="Pfam" id="PF00285">
    <property type="entry name" value="Citrate_synt"/>
    <property type="match status" value="1"/>
</dbReference>
<dbReference type="FunFam" id="1.10.230.10:FF:000003">
    <property type="entry name" value="Citrate synthase"/>
    <property type="match status" value="1"/>
</dbReference>
<gene>
    <name evidence="11" type="ORF">M9B40_03940</name>
</gene>
<feature type="region of interest" description="Disordered" evidence="10">
    <location>
        <begin position="1"/>
        <end position="21"/>
    </location>
</feature>
<protein>
    <recommendedName>
        <fullName evidence="8">Citrate synthase</fullName>
    </recommendedName>
</protein>
<organism evidence="11 12">
    <name type="scientific">SAR86 cluster bacterium</name>
    <dbReference type="NCBI Taxonomy" id="2030880"/>
    <lineage>
        <taxon>Bacteria</taxon>
        <taxon>Pseudomonadati</taxon>
        <taxon>Pseudomonadota</taxon>
        <taxon>Gammaproteobacteria</taxon>
        <taxon>SAR86 cluster</taxon>
    </lineage>
</organism>
<dbReference type="GO" id="GO:0005737">
    <property type="term" value="C:cytoplasm"/>
    <property type="evidence" value="ECO:0007669"/>
    <property type="project" value="InterPro"/>
</dbReference>
<dbReference type="InterPro" id="IPR016142">
    <property type="entry name" value="Citrate_synth-like_lrg_a-sub"/>
</dbReference>
<dbReference type="PRINTS" id="PR00143">
    <property type="entry name" value="CITRTSNTHASE"/>
</dbReference>
<feature type="active site" evidence="9">
    <location>
        <position position="309"/>
    </location>
</feature>
<dbReference type="InterPro" id="IPR002020">
    <property type="entry name" value="Citrate_synthase"/>
</dbReference>
<dbReference type="GO" id="GO:0005975">
    <property type="term" value="P:carbohydrate metabolic process"/>
    <property type="evidence" value="ECO:0007669"/>
    <property type="project" value="TreeGrafter"/>
</dbReference>
<evidence type="ECO:0000313" key="12">
    <source>
        <dbReference type="Proteomes" id="UP001056381"/>
    </source>
</evidence>
<dbReference type="InterPro" id="IPR011278">
    <property type="entry name" value="2-MeCitrate/Citrate_synth_II"/>
</dbReference>
<comment type="catalytic activity">
    <reaction evidence="6">
        <text>propanoyl-CoA + oxaloacetate + H2O = (2S,3S)-2-methylcitrate + CoA + H(+)</text>
        <dbReference type="Rhea" id="RHEA:23780"/>
        <dbReference type="ChEBI" id="CHEBI:15377"/>
        <dbReference type="ChEBI" id="CHEBI:15378"/>
        <dbReference type="ChEBI" id="CHEBI:16452"/>
        <dbReference type="ChEBI" id="CHEBI:57287"/>
        <dbReference type="ChEBI" id="CHEBI:57392"/>
        <dbReference type="ChEBI" id="CHEBI:58853"/>
        <dbReference type="EC" id="2.3.3.5"/>
    </reaction>
</comment>
<dbReference type="GO" id="GO:0019679">
    <property type="term" value="P:propionate metabolic process, methylcitrate cycle"/>
    <property type="evidence" value="ECO:0007669"/>
    <property type="project" value="TreeGrafter"/>
</dbReference>
<proteinExistence type="inferred from homology"/>
<comment type="pathway">
    <text evidence="1">Carbohydrate metabolism; tricarboxylic acid cycle; isocitrate from oxaloacetate: step 1/2.</text>
</comment>
<dbReference type="AlphaFoldDB" id="A0A9Q8X1R5"/>
<evidence type="ECO:0000256" key="2">
    <source>
        <dbReference type="ARBA" id="ARBA00005026"/>
    </source>
</evidence>
<dbReference type="PANTHER" id="PTHR11739:SF25">
    <property type="entry name" value="CITRATE SYNTHASE-RELATED PROTEIN DDB_G0287281"/>
    <property type="match status" value="1"/>
</dbReference>
<comment type="pathway">
    <text evidence="2">Organic acid metabolism; propanoate degradation.</text>
</comment>
<name>A0A9Q8X1R5_9GAMM</name>
<dbReference type="InterPro" id="IPR024176">
    <property type="entry name" value="Citrate_synthase_bac-typ"/>
</dbReference>
<accession>A0A9Q8X1R5</accession>
<evidence type="ECO:0000256" key="5">
    <source>
        <dbReference type="ARBA" id="ARBA00022679"/>
    </source>
</evidence>
<keyword evidence="5 8" id="KW-0808">Transferase</keyword>
<dbReference type="Gene3D" id="1.10.230.10">
    <property type="entry name" value="Cytochrome P450-Terp, domain 2"/>
    <property type="match status" value="1"/>
</dbReference>
<dbReference type="PANTHER" id="PTHR11739">
    <property type="entry name" value="CITRATE SYNTHASE"/>
    <property type="match status" value="1"/>
</dbReference>
<dbReference type="NCBIfam" id="TIGR01800">
    <property type="entry name" value="cit_synth_II"/>
    <property type="match status" value="1"/>
</dbReference>
<evidence type="ECO:0000256" key="8">
    <source>
        <dbReference type="PIRNR" id="PIRNR001369"/>
    </source>
</evidence>
<dbReference type="GO" id="GO:0036440">
    <property type="term" value="F:citrate synthase activity"/>
    <property type="evidence" value="ECO:0007669"/>
    <property type="project" value="UniProtKB-EC"/>
</dbReference>
<dbReference type="InterPro" id="IPR036969">
    <property type="entry name" value="Citrate_synthase_sf"/>
</dbReference>
<dbReference type="PIRSF" id="PIRSF001369">
    <property type="entry name" value="Citrate_synth"/>
    <property type="match status" value="1"/>
</dbReference>
<dbReference type="Gene3D" id="1.10.580.10">
    <property type="entry name" value="Citrate Synthase, domain 1"/>
    <property type="match status" value="1"/>
</dbReference>
<keyword evidence="12" id="KW-1185">Reference proteome</keyword>
<evidence type="ECO:0000256" key="7">
    <source>
        <dbReference type="ARBA" id="ARBA00049288"/>
    </source>
</evidence>
<dbReference type="InterPro" id="IPR016143">
    <property type="entry name" value="Citrate_synth-like_sm_a-sub"/>
</dbReference>
<evidence type="ECO:0000256" key="1">
    <source>
        <dbReference type="ARBA" id="ARBA00004751"/>
    </source>
</evidence>
<evidence type="ECO:0000256" key="9">
    <source>
        <dbReference type="PIRSR" id="PIRSR001369-1"/>
    </source>
</evidence>
<feature type="active site" evidence="9">
    <location>
        <position position="258"/>
    </location>
</feature>
<dbReference type="GO" id="GO:0050440">
    <property type="term" value="F:2-methylcitrate synthase activity"/>
    <property type="evidence" value="ECO:0007669"/>
    <property type="project" value="UniProtKB-EC"/>
</dbReference>
<comment type="similarity">
    <text evidence="3 8">Belongs to the citrate synthase family.</text>
</comment>
<evidence type="ECO:0000313" key="11">
    <source>
        <dbReference type="EMBL" id="URQ62885.1"/>
    </source>
</evidence>
<evidence type="ECO:0000256" key="4">
    <source>
        <dbReference type="ARBA" id="ARBA00022532"/>
    </source>
</evidence>
<dbReference type="GO" id="GO:0006099">
    <property type="term" value="P:tricarboxylic acid cycle"/>
    <property type="evidence" value="ECO:0007669"/>
    <property type="project" value="UniProtKB-KW"/>
</dbReference>
<evidence type="ECO:0000256" key="6">
    <source>
        <dbReference type="ARBA" id="ARBA00049052"/>
    </source>
</evidence>
<dbReference type="EMBL" id="CP097966">
    <property type="protein sequence ID" value="URQ62885.1"/>
    <property type="molecule type" value="Genomic_DNA"/>
</dbReference>
<evidence type="ECO:0000256" key="10">
    <source>
        <dbReference type="SAM" id="MobiDB-lite"/>
    </source>
</evidence>
<comment type="catalytic activity">
    <reaction evidence="7">
        <text>oxaloacetate + acetyl-CoA + H2O = citrate + CoA + H(+)</text>
        <dbReference type="Rhea" id="RHEA:16845"/>
        <dbReference type="ChEBI" id="CHEBI:15377"/>
        <dbReference type="ChEBI" id="CHEBI:15378"/>
        <dbReference type="ChEBI" id="CHEBI:16452"/>
        <dbReference type="ChEBI" id="CHEBI:16947"/>
        <dbReference type="ChEBI" id="CHEBI:57287"/>
        <dbReference type="ChEBI" id="CHEBI:57288"/>
        <dbReference type="EC" id="2.3.3.16"/>
    </reaction>
</comment>
<reference evidence="11" key="1">
    <citation type="submission" date="2022-05" db="EMBL/GenBank/DDBJ databases">
        <title>Single-amplified genomics reveal most streamlined microbe among free-living bacteria.</title>
        <authorList>
            <person name="Roda-Garcia J."/>
            <person name="Haro-Moreno J.M."/>
            <person name="Rodriguez-Valera F."/>
            <person name="Almagro-Moreno S."/>
            <person name="Lopez-Perez M."/>
        </authorList>
    </citation>
    <scope>NUCLEOTIDE SEQUENCE</scope>
    <source>
        <strain evidence="11">TMED112-D2-2</strain>
    </source>
</reference>
<sequence>MTKKLEGAGLRGQSAGQTSLSTVEQEGSLRYLGYSIEDLAKNASFEEVAYLLLLGQLPNSSQLHDFENELFELRTMPTSLVSVLESIPSSAHPMEVIRTIISYMGVIEPEESFEDQLQIAKRLLGVTTSAIVYWYKFSHKNKKIDQETGEKSLAAHFLKLLRQEEIPALHQKTLDVSLTLYAEHEFNASTFTGRVCASTLSDLHSCLTAAVGSLRGPLHGGANEEAMVMLQEVQSVESVKNYVDQKLENKEKIMGFGHAVYSVRDPRSDIIKDFSQKLSQDHADKLLHDIAEEMETYMWELKKLFPNTDFFHAPAYHYIGIPTKLFTPLFAIARIVGWSAHAFEQRGNNRIIRPSADYIGPEDREWIDIKSR</sequence>